<evidence type="ECO:0000313" key="8">
    <source>
        <dbReference type="Proteomes" id="UP000241764"/>
    </source>
</evidence>
<dbReference type="Proteomes" id="UP000241764">
    <property type="component" value="Unassembled WGS sequence"/>
</dbReference>
<feature type="transmembrane region" description="Helical" evidence="5">
    <location>
        <begin position="22"/>
        <end position="42"/>
    </location>
</feature>
<dbReference type="InterPro" id="IPR011547">
    <property type="entry name" value="SLC26A/SulP_dom"/>
</dbReference>
<comment type="caution">
    <text evidence="7">The sequence shown here is derived from an EMBL/GenBank/DDBJ whole genome shotgun (WGS) entry which is preliminary data.</text>
</comment>
<evidence type="ECO:0000313" key="7">
    <source>
        <dbReference type="EMBL" id="PSH61576.1"/>
    </source>
</evidence>
<keyword evidence="8" id="KW-1185">Reference proteome</keyword>
<dbReference type="PANTHER" id="PTHR11814">
    <property type="entry name" value="SULFATE TRANSPORTER"/>
    <property type="match status" value="1"/>
</dbReference>
<dbReference type="InterPro" id="IPR036513">
    <property type="entry name" value="STAS_dom_sf"/>
</dbReference>
<evidence type="ECO:0000256" key="3">
    <source>
        <dbReference type="ARBA" id="ARBA00022989"/>
    </source>
</evidence>
<dbReference type="Pfam" id="PF00916">
    <property type="entry name" value="Sulfate_transp"/>
    <property type="match status" value="1"/>
</dbReference>
<dbReference type="InterPro" id="IPR001902">
    <property type="entry name" value="SLC26A/SulP_fam"/>
</dbReference>
<feature type="transmembrane region" description="Helical" evidence="5">
    <location>
        <begin position="355"/>
        <end position="373"/>
    </location>
</feature>
<feature type="domain" description="STAS" evidence="6">
    <location>
        <begin position="440"/>
        <end position="555"/>
    </location>
</feature>
<keyword evidence="2 5" id="KW-0812">Transmembrane</keyword>
<protein>
    <submittedName>
        <fullName evidence="7">Sulfate transporter</fullName>
    </submittedName>
</protein>
<evidence type="ECO:0000256" key="2">
    <source>
        <dbReference type="ARBA" id="ARBA00022692"/>
    </source>
</evidence>
<name>A0A2P7B542_9HYPH</name>
<feature type="transmembrane region" description="Helical" evidence="5">
    <location>
        <begin position="209"/>
        <end position="232"/>
    </location>
</feature>
<dbReference type="PROSITE" id="PS50801">
    <property type="entry name" value="STAS"/>
    <property type="match status" value="1"/>
</dbReference>
<feature type="transmembrane region" description="Helical" evidence="5">
    <location>
        <begin position="385"/>
        <end position="415"/>
    </location>
</feature>
<feature type="transmembrane region" description="Helical" evidence="5">
    <location>
        <begin position="54"/>
        <end position="69"/>
    </location>
</feature>
<dbReference type="EMBL" id="PGGM01000012">
    <property type="protein sequence ID" value="PSH61576.1"/>
    <property type="molecule type" value="Genomic_DNA"/>
</dbReference>
<accession>A0A2P7B542</accession>
<gene>
    <name evidence="7" type="ORF">CU103_22460</name>
</gene>
<feature type="transmembrane region" description="Helical" evidence="5">
    <location>
        <begin position="252"/>
        <end position="271"/>
    </location>
</feature>
<dbReference type="CDD" id="cd07042">
    <property type="entry name" value="STAS_SulP_like_sulfate_transporter"/>
    <property type="match status" value="1"/>
</dbReference>
<feature type="transmembrane region" description="Helical" evidence="5">
    <location>
        <begin position="135"/>
        <end position="159"/>
    </location>
</feature>
<dbReference type="AlphaFoldDB" id="A0A2P7B542"/>
<feature type="transmembrane region" description="Helical" evidence="5">
    <location>
        <begin position="329"/>
        <end position="348"/>
    </location>
</feature>
<feature type="transmembrane region" description="Helical" evidence="5">
    <location>
        <begin position="76"/>
        <end position="97"/>
    </location>
</feature>
<evidence type="ECO:0000256" key="5">
    <source>
        <dbReference type="SAM" id="Phobius"/>
    </source>
</evidence>
<sequence length="560" mass="58788">MDTRPMPTLPLISSLREYRPEWLRYDVTSGLAIAAVGLPSAIAYPALAGLPPEVGLYASIMSLLGYALLGSSRQLIVGPDAGTVTVLAAVLLSFGLSSTDERIVASAAIAAMVGLLCFLANILRLGFIANFLSRPILTGFMTGISLSILVGQLGRFTGVKIDSDGLLRPIVELAAKVELIHWPSLALGTGLFILLRFLGAWLPAVPGPLVAMGLAAALSFLFDFPGLGISVVGEVPSQLPSPVMLIPQGIPIGDLVLGAVAVLIVSFGSGIVTARSFGAKNGYPVDANRELLGFGAANVASGLFGGFAVTASDSRTAINDLMGGKTQLAGIVSAAALAFTVVFLTDVLAILPTPALGAVLASAAVSLIDLHTLRELWRISRVEFSFALISIVGVIGLGVLKGVVIAVGATLLYLLMKGLRPRDAMLGRIPGREGFYKLHRYAQAQPIPGLAIYLPQGSLLFFNVDYVRGRIEDVIAKLSPDTKWFIFDAGAAAQMDTTAAVMLDDMRLLAQERGLKFGIVELHSEPLEILKRSGVVARVGADMIFDDLEDAVRAFSAQAS</sequence>
<keyword evidence="3 5" id="KW-1133">Transmembrane helix</keyword>
<proteinExistence type="predicted"/>
<dbReference type="GO" id="GO:0016020">
    <property type="term" value="C:membrane"/>
    <property type="evidence" value="ECO:0007669"/>
    <property type="project" value="UniProtKB-SubCell"/>
</dbReference>
<reference evidence="8" key="1">
    <citation type="submission" date="2017-11" db="EMBL/GenBank/DDBJ databases">
        <authorList>
            <person name="Kuznetsova I."/>
            <person name="Sazanova A."/>
            <person name="Chirak E."/>
            <person name="Safronova V."/>
            <person name="Willems A."/>
        </authorList>
    </citation>
    <scope>NUCLEOTIDE SEQUENCE [LARGE SCALE GENOMIC DNA]</scope>
    <source>
        <strain evidence="8">CCBAU 03422</strain>
    </source>
</reference>
<dbReference type="Gene3D" id="3.30.750.24">
    <property type="entry name" value="STAS domain"/>
    <property type="match status" value="1"/>
</dbReference>
<dbReference type="Pfam" id="PF01740">
    <property type="entry name" value="STAS"/>
    <property type="match status" value="1"/>
</dbReference>
<keyword evidence="4 5" id="KW-0472">Membrane</keyword>
<feature type="transmembrane region" description="Helical" evidence="5">
    <location>
        <begin position="291"/>
        <end position="309"/>
    </location>
</feature>
<evidence type="ECO:0000256" key="4">
    <source>
        <dbReference type="ARBA" id="ARBA00023136"/>
    </source>
</evidence>
<dbReference type="InterPro" id="IPR002645">
    <property type="entry name" value="STAS_dom"/>
</dbReference>
<comment type="subcellular location">
    <subcellularLocation>
        <location evidence="1">Membrane</location>
        <topology evidence="1">Multi-pass membrane protein</topology>
    </subcellularLocation>
</comment>
<dbReference type="OrthoDB" id="9769739at2"/>
<dbReference type="GO" id="GO:0055085">
    <property type="term" value="P:transmembrane transport"/>
    <property type="evidence" value="ECO:0007669"/>
    <property type="project" value="InterPro"/>
</dbReference>
<evidence type="ECO:0000259" key="6">
    <source>
        <dbReference type="PROSITE" id="PS50801"/>
    </source>
</evidence>
<dbReference type="SUPFAM" id="SSF52091">
    <property type="entry name" value="SpoIIaa-like"/>
    <property type="match status" value="1"/>
</dbReference>
<feature type="transmembrane region" description="Helical" evidence="5">
    <location>
        <begin position="103"/>
        <end position="123"/>
    </location>
</feature>
<feature type="transmembrane region" description="Helical" evidence="5">
    <location>
        <begin position="179"/>
        <end position="202"/>
    </location>
</feature>
<evidence type="ECO:0000256" key="1">
    <source>
        <dbReference type="ARBA" id="ARBA00004141"/>
    </source>
</evidence>
<organism evidence="7 8">
    <name type="scientific">Phyllobacterium sophorae</name>
    <dbReference type="NCBI Taxonomy" id="1520277"/>
    <lineage>
        <taxon>Bacteria</taxon>
        <taxon>Pseudomonadati</taxon>
        <taxon>Pseudomonadota</taxon>
        <taxon>Alphaproteobacteria</taxon>
        <taxon>Hyphomicrobiales</taxon>
        <taxon>Phyllobacteriaceae</taxon>
        <taxon>Phyllobacterium</taxon>
    </lineage>
</organism>